<dbReference type="GeneID" id="100750897"/>
<comment type="function">
    <text evidence="5">Functions in nuclear protein import.</text>
</comment>
<dbReference type="CTD" id="402569"/>
<feature type="repeat" description="ARM" evidence="6">
    <location>
        <begin position="112"/>
        <end position="155"/>
    </location>
</feature>
<dbReference type="GO" id="GO:0061608">
    <property type="term" value="F:nuclear import signal receptor activity"/>
    <property type="evidence" value="ECO:0007669"/>
    <property type="project" value="InterPro"/>
</dbReference>
<dbReference type="InterPro" id="IPR011989">
    <property type="entry name" value="ARM-like"/>
</dbReference>
<evidence type="ECO:0000259" key="7">
    <source>
        <dbReference type="PROSITE" id="PS51214"/>
    </source>
</evidence>
<dbReference type="Pfam" id="PF01749">
    <property type="entry name" value="IBB"/>
    <property type="match status" value="1"/>
</dbReference>
<dbReference type="GO" id="GO:0005634">
    <property type="term" value="C:nucleus"/>
    <property type="evidence" value="ECO:0007669"/>
    <property type="project" value="UniProtKB-ARBA"/>
</dbReference>
<dbReference type="FunFam" id="1.25.10.10:FF:000009">
    <property type="entry name" value="Importin subunit alpha"/>
    <property type="match status" value="1"/>
</dbReference>
<proteinExistence type="inferred from homology"/>
<dbReference type="InterPro" id="IPR016024">
    <property type="entry name" value="ARM-type_fold"/>
</dbReference>
<feature type="repeat" description="ARM" evidence="6">
    <location>
        <begin position="155"/>
        <end position="183"/>
    </location>
</feature>
<dbReference type="InterPro" id="IPR002652">
    <property type="entry name" value="Importin-a_IBB"/>
</dbReference>
<dbReference type="InterPro" id="IPR036975">
    <property type="entry name" value="Importin-a_IBB_sf"/>
</dbReference>
<dbReference type="InterPro" id="IPR000225">
    <property type="entry name" value="Armadillo"/>
</dbReference>
<keyword evidence="4 5" id="KW-0653">Protein transport</keyword>
<name>A0A9J7GZG9_CRIGR</name>
<evidence type="ECO:0000256" key="2">
    <source>
        <dbReference type="ARBA" id="ARBA00022448"/>
    </source>
</evidence>
<dbReference type="InterPro" id="IPR032413">
    <property type="entry name" value="Arm_3"/>
</dbReference>
<dbReference type="SMART" id="SM00185">
    <property type="entry name" value="ARM"/>
    <property type="match status" value="8"/>
</dbReference>
<dbReference type="PROSITE" id="PS51214">
    <property type="entry name" value="IBB"/>
    <property type="match status" value="1"/>
</dbReference>
<keyword evidence="8" id="KW-1185">Reference proteome</keyword>
<keyword evidence="3" id="KW-0677">Repeat</keyword>
<sequence length="555" mass="61650">MPDLEAFEDRLKKFKYRGKDVSARRQQRIAANLQLRKAKKDEQTLKRRNISLFSNDLFSQEPVKVQASLILEDIIKGVNSSDPMVCLMATQAARKMLSQERNPPLKSIIEAGIIPKLVEFLKVSLLPNLQFEAAWALTNIASGTSEQTQAVVKGGAIQPLIELLSSPHMSVCEQAVWALGNIAGDGPAFRDNIISNNAIPKLLDLISTNIPVTFLRNITWTLSNLCRNKNPYPSQEAVLQILPTLSELLQHHDNEILSDTCWALSYLTEGHNDRIHHVVAMGVLPRLVELMTSPELIILTPSLRTMGNIVTGTDQQTQMAIDAGMLKVLGQLLRHPKPSIQKEAAWAMSNVAAGPKHHIQQLITCDLLPPLVALLRNAEFKIQKEAVWTVANFATGATQNQLAMLVHSGVLEPLLNLLTAPDLRIVTIILDIVSFFLQEADKMHEKQKLCLLMEEVGGIEKIEALQLHQNCHISHSALNIIEKHFSGVSNKGPVSWGYLLVAMLPTLLLQTWRSAMLTSLPHPPEFSWLPSWLLLFRWPLSIKQLVCELGGGSAC</sequence>
<evidence type="ECO:0000313" key="8">
    <source>
        <dbReference type="Proteomes" id="UP001108280"/>
    </source>
</evidence>
<dbReference type="GO" id="GO:0006606">
    <property type="term" value="P:protein import into nucleus"/>
    <property type="evidence" value="ECO:0007669"/>
    <property type="project" value="InterPro"/>
</dbReference>
<evidence type="ECO:0000256" key="5">
    <source>
        <dbReference type="PIRNR" id="PIRNR005673"/>
    </source>
</evidence>
<reference evidence="8" key="1">
    <citation type="journal article" date="2018" name="Biotechnol. Bioeng.">
        <title>A reference genome of the Chinese hamster based on a hybrid assembly strategy.</title>
        <authorList>
            <person name="Rupp O."/>
            <person name="MacDonald M.L."/>
            <person name="Li S."/>
            <person name="Dhiman H."/>
            <person name="Polson S."/>
            <person name="Griep S."/>
            <person name="Heffner K."/>
            <person name="Hernandez I."/>
            <person name="Brinkrolf K."/>
            <person name="Jadhav V."/>
            <person name="Samoudi M."/>
            <person name="Hao H."/>
            <person name="Kingham B."/>
            <person name="Goesmann A."/>
            <person name="Betenbaugh M.J."/>
            <person name="Lewis N.E."/>
            <person name="Borth N."/>
            <person name="Lee K.H."/>
        </authorList>
    </citation>
    <scope>NUCLEOTIDE SEQUENCE [LARGE SCALE GENOMIC DNA]</scope>
    <source>
        <strain evidence="8">17A/GY</strain>
    </source>
</reference>
<dbReference type="AlphaFoldDB" id="A0A9J7GZG9"/>
<dbReference type="PROSITE" id="PS50176">
    <property type="entry name" value="ARM_REPEAT"/>
    <property type="match status" value="3"/>
</dbReference>
<reference evidence="8" key="2">
    <citation type="journal article" date="2020" name="Biotechnol. Bioeng.">
        <title>Chromosome-scale scaffolds for the Chinese hamster reference genome assembly to facilitate the study of the CHO epigenome.</title>
        <authorList>
            <person name="Hilliard W."/>
            <person name="MacDonald M."/>
            <person name="Lee K.H."/>
        </authorList>
    </citation>
    <scope>NUCLEOTIDE SEQUENCE [LARGE SCALE GENOMIC DNA]</scope>
    <source>
        <strain evidence="8">17A/GY</strain>
    </source>
</reference>
<dbReference type="OrthoDB" id="29145at2759"/>
<gene>
    <name evidence="9" type="primary">Kpna7</name>
</gene>
<keyword evidence="2 5" id="KW-0813">Transport</keyword>
<feature type="domain" description="IBB" evidence="7">
    <location>
        <begin position="1"/>
        <end position="57"/>
    </location>
</feature>
<dbReference type="Proteomes" id="UP001108280">
    <property type="component" value="Chromosome 4"/>
</dbReference>
<dbReference type="Gene3D" id="1.25.10.10">
    <property type="entry name" value="Leucine-rich Repeat Variant"/>
    <property type="match status" value="1"/>
</dbReference>
<evidence type="ECO:0000313" key="9">
    <source>
        <dbReference type="RefSeq" id="XP_035300279.1"/>
    </source>
</evidence>
<dbReference type="RefSeq" id="XP_035316517.1">
    <property type="nucleotide sequence ID" value="XM_035460626.1"/>
</dbReference>
<evidence type="ECO:0000256" key="1">
    <source>
        <dbReference type="ARBA" id="ARBA00010394"/>
    </source>
</evidence>
<organism evidence="8 9">
    <name type="scientific">Cricetulus griseus</name>
    <name type="common">Chinese hamster</name>
    <name type="synonym">Cricetulus barabensis griseus</name>
    <dbReference type="NCBI Taxonomy" id="10029"/>
    <lineage>
        <taxon>Eukaryota</taxon>
        <taxon>Metazoa</taxon>
        <taxon>Chordata</taxon>
        <taxon>Craniata</taxon>
        <taxon>Vertebrata</taxon>
        <taxon>Euteleostomi</taxon>
        <taxon>Mammalia</taxon>
        <taxon>Eutheria</taxon>
        <taxon>Euarchontoglires</taxon>
        <taxon>Glires</taxon>
        <taxon>Rodentia</taxon>
        <taxon>Myomorpha</taxon>
        <taxon>Muroidea</taxon>
        <taxon>Cricetidae</taxon>
        <taxon>Cricetinae</taxon>
        <taxon>Cricetulus</taxon>
    </lineage>
</organism>
<dbReference type="Pfam" id="PF00514">
    <property type="entry name" value="Arm"/>
    <property type="match status" value="7"/>
</dbReference>
<dbReference type="RefSeq" id="XP_035300279.1">
    <property type="nucleotide sequence ID" value="XM_035444388.1"/>
</dbReference>
<evidence type="ECO:0000256" key="4">
    <source>
        <dbReference type="ARBA" id="ARBA00022927"/>
    </source>
</evidence>
<dbReference type="SUPFAM" id="SSF48371">
    <property type="entry name" value="ARM repeat"/>
    <property type="match status" value="1"/>
</dbReference>
<dbReference type="GO" id="GO:0005737">
    <property type="term" value="C:cytoplasm"/>
    <property type="evidence" value="ECO:0007669"/>
    <property type="project" value="InterPro"/>
</dbReference>
<dbReference type="PIRSF" id="PIRSF005673">
    <property type="entry name" value="Importin_alpha"/>
    <property type="match status" value="1"/>
</dbReference>
<comment type="similarity">
    <text evidence="1 5">Belongs to the importin alpha family.</text>
</comment>
<dbReference type="Gene3D" id="1.20.5.690">
    <property type="entry name" value="Importin-alpha, importin-beta-binding domain"/>
    <property type="match status" value="1"/>
</dbReference>
<reference evidence="9" key="3">
    <citation type="submission" date="2025-08" db="UniProtKB">
        <authorList>
            <consortium name="RefSeq"/>
        </authorList>
    </citation>
    <scope>IDENTIFICATION</scope>
    <source>
        <strain evidence="9">17A/GY</strain>
        <tissue evidence="9">Liver</tissue>
    </source>
</reference>
<evidence type="ECO:0000256" key="6">
    <source>
        <dbReference type="PROSITE-ProRule" id="PRU00259"/>
    </source>
</evidence>
<dbReference type="PANTHER" id="PTHR23316">
    <property type="entry name" value="IMPORTIN ALPHA"/>
    <property type="match status" value="1"/>
</dbReference>
<accession>A0A9J7GZG9</accession>
<dbReference type="InterPro" id="IPR024931">
    <property type="entry name" value="Importin_alpha"/>
</dbReference>
<evidence type="ECO:0000256" key="3">
    <source>
        <dbReference type="ARBA" id="ARBA00022737"/>
    </source>
</evidence>
<feature type="repeat" description="ARM" evidence="6">
    <location>
        <begin position="282"/>
        <end position="324"/>
    </location>
</feature>
<dbReference type="Pfam" id="PF16186">
    <property type="entry name" value="Arm_3"/>
    <property type="match status" value="1"/>
</dbReference>
<protein>
    <recommendedName>
        <fullName evidence="5">Importin subunit alpha</fullName>
    </recommendedName>
</protein>